<evidence type="ECO:0000313" key="2">
    <source>
        <dbReference type="Proteomes" id="UP000887565"/>
    </source>
</evidence>
<sequence>MSVAGMYRAREYRVGSGSKNAESGRVGSETSSKPDQGFSMENYDNKRKLNENSKKRPKL</sequence>
<organism evidence="2 3">
    <name type="scientific">Romanomermis culicivorax</name>
    <name type="common">Nematode worm</name>
    <dbReference type="NCBI Taxonomy" id="13658"/>
    <lineage>
        <taxon>Eukaryota</taxon>
        <taxon>Metazoa</taxon>
        <taxon>Ecdysozoa</taxon>
        <taxon>Nematoda</taxon>
        <taxon>Enoplea</taxon>
        <taxon>Dorylaimia</taxon>
        <taxon>Mermithida</taxon>
        <taxon>Mermithoidea</taxon>
        <taxon>Mermithidae</taxon>
        <taxon>Romanomermis</taxon>
    </lineage>
</organism>
<reference evidence="3" key="1">
    <citation type="submission" date="2022-11" db="UniProtKB">
        <authorList>
            <consortium name="WormBaseParasite"/>
        </authorList>
    </citation>
    <scope>IDENTIFICATION</scope>
</reference>
<dbReference type="Proteomes" id="UP000887565">
    <property type="component" value="Unplaced"/>
</dbReference>
<keyword evidence="2" id="KW-1185">Reference proteome</keyword>
<dbReference type="WBParaSite" id="nRc.2.0.1.t42195-RA">
    <property type="protein sequence ID" value="nRc.2.0.1.t42195-RA"/>
    <property type="gene ID" value="nRc.2.0.1.g42195"/>
</dbReference>
<evidence type="ECO:0000256" key="1">
    <source>
        <dbReference type="SAM" id="MobiDB-lite"/>
    </source>
</evidence>
<name>A0A915KXF9_ROMCU</name>
<protein>
    <submittedName>
        <fullName evidence="3">Uncharacterized protein</fullName>
    </submittedName>
</protein>
<evidence type="ECO:0000313" key="3">
    <source>
        <dbReference type="WBParaSite" id="nRc.2.0.1.t42195-RA"/>
    </source>
</evidence>
<feature type="compositionally biased region" description="Basic and acidic residues" evidence="1">
    <location>
        <begin position="43"/>
        <end position="59"/>
    </location>
</feature>
<accession>A0A915KXF9</accession>
<dbReference type="AlphaFoldDB" id="A0A915KXF9"/>
<proteinExistence type="predicted"/>
<feature type="region of interest" description="Disordered" evidence="1">
    <location>
        <begin position="1"/>
        <end position="59"/>
    </location>
</feature>